<dbReference type="EMBL" id="MCGE01000038">
    <property type="protein sequence ID" value="ORZ06667.1"/>
    <property type="molecule type" value="Genomic_DNA"/>
</dbReference>
<feature type="compositionally biased region" description="Polar residues" evidence="1">
    <location>
        <begin position="1"/>
        <end position="10"/>
    </location>
</feature>
<dbReference type="GO" id="GO:0003700">
    <property type="term" value="F:DNA-binding transcription factor activity"/>
    <property type="evidence" value="ECO:0007669"/>
    <property type="project" value="InterPro"/>
</dbReference>
<accession>A0A1X2I0Q6</accession>
<feature type="domain" description="BZIP" evidence="2">
    <location>
        <begin position="15"/>
        <end position="29"/>
    </location>
</feature>
<dbReference type="InterPro" id="IPR004827">
    <property type="entry name" value="bZIP"/>
</dbReference>
<evidence type="ECO:0000256" key="1">
    <source>
        <dbReference type="SAM" id="MobiDB-lite"/>
    </source>
</evidence>
<name>A0A1X2I0Q6_9FUNG</name>
<dbReference type="PROSITE" id="PS00036">
    <property type="entry name" value="BZIP_BASIC"/>
    <property type="match status" value="1"/>
</dbReference>
<dbReference type="OrthoDB" id="2247093at2759"/>
<keyword evidence="4" id="KW-1185">Reference proteome</keyword>
<comment type="caution">
    <text evidence="3">The sequence shown here is derived from an EMBL/GenBank/DDBJ whole genome shotgun (WGS) entry which is preliminary data.</text>
</comment>
<dbReference type="Pfam" id="PF07716">
    <property type="entry name" value="bZIP_2"/>
    <property type="match status" value="1"/>
</dbReference>
<dbReference type="InterPro" id="IPR046347">
    <property type="entry name" value="bZIP_sf"/>
</dbReference>
<proteinExistence type="predicted"/>
<dbReference type="Proteomes" id="UP000193560">
    <property type="component" value="Unassembled WGS sequence"/>
</dbReference>
<feature type="non-terminal residue" evidence="3">
    <location>
        <position position="1"/>
    </location>
</feature>
<dbReference type="Gene3D" id="1.20.5.170">
    <property type="match status" value="1"/>
</dbReference>
<dbReference type="STRING" id="90262.A0A1X2I0Q6"/>
<dbReference type="AlphaFoldDB" id="A0A1X2I0Q6"/>
<dbReference type="SUPFAM" id="SSF57959">
    <property type="entry name" value="Leucine zipper domain"/>
    <property type="match status" value="1"/>
</dbReference>
<evidence type="ECO:0000259" key="2">
    <source>
        <dbReference type="PROSITE" id="PS00036"/>
    </source>
</evidence>
<sequence>VTKEGMTSAQVLAEKRKRNAGASARFRERRKLRERDLQETCKLLDRRVFALESALKQLDPNHSLLVSS</sequence>
<evidence type="ECO:0000313" key="3">
    <source>
        <dbReference type="EMBL" id="ORZ06667.1"/>
    </source>
</evidence>
<feature type="non-terminal residue" evidence="3">
    <location>
        <position position="68"/>
    </location>
</feature>
<gene>
    <name evidence="3" type="ORF">BCR42DRAFT_312645</name>
</gene>
<organism evidence="3 4">
    <name type="scientific">Absidia repens</name>
    <dbReference type="NCBI Taxonomy" id="90262"/>
    <lineage>
        <taxon>Eukaryota</taxon>
        <taxon>Fungi</taxon>
        <taxon>Fungi incertae sedis</taxon>
        <taxon>Mucoromycota</taxon>
        <taxon>Mucoromycotina</taxon>
        <taxon>Mucoromycetes</taxon>
        <taxon>Mucorales</taxon>
        <taxon>Cunninghamellaceae</taxon>
        <taxon>Absidia</taxon>
    </lineage>
</organism>
<evidence type="ECO:0000313" key="4">
    <source>
        <dbReference type="Proteomes" id="UP000193560"/>
    </source>
</evidence>
<protein>
    <recommendedName>
        <fullName evidence="2">BZIP domain-containing protein</fullName>
    </recommendedName>
</protein>
<reference evidence="3 4" key="1">
    <citation type="submission" date="2016-07" db="EMBL/GenBank/DDBJ databases">
        <title>Pervasive Adenine N6-methylation of Active Genes in Fungi.</title>
        <authorList>
            <consortium name="DOE Joint Genome Institute"/>
            <person name="Mondo S.J."/>
            <person name="Dannebaum R.O."/>
            <person name="Kuo R.C."/>
            <person name="Labutti K."/>
            <person name="Haridas S."/>
            <person name="Kuo A."/>
            <person name="Salamov A."/>
            <person name="Ahrendt S.R."/>
            <person name="Lipzen A."/>
            <person name="Sullivan W."/>
            <person name="Andreopoulos W.B."/>
            <person name="Clum A."/>
            <person name="Lindquist E."/>
            <person name="Daum C."/>
            <person name="Ramamoorthy G.K."/>
            <person name="Gryganskyi A."/>
            <person name="Culley D."/>
            <person name="Magnuson J.K."/>
            <person name="James T.Y."/>
            <person name="O'Malley M.A."/>
            <person name="Stajich J.E."/>
            <person name="Spatafora J.W."/>
            <person name="Visel A."/>
            <person name="Grigoriev I.V."/>
        </authorList>
    </citation>
    <scope>NUCLEOTIDE SEQUENCE [LARGE SCALE GENOMIC DNA]</scope>
    <source>
        <strain evidence="3 4">NRRL 1336</strain>
    </source>
</reference>
<feature type="region of interest" description="Disordered" evidence="1">
    <location>
        <begin position="1"/>
        <end position="26"/>
    </location>
</feature>